<feature type="signal peptide" evidence="6">
    <location>
        <begin position="1"/>
        <end position="23"/>
    </location>
</feature>
<dbReference type="SUPFAM" id="SSF50156">
    <property type="entry name" value="PDZ domain-like"/>
    <property type="match status" value="1"/>
</dbReference>
<dbReference type="SUPFAM" id="SSF52096">
    <property type="entry name" value="ClpP/crotonase"/>
    <property type="match status" value="1"/>
</dbReference>
<evidence type="ECO:0000256" key="5">
    <source>
        <dbReference type="RuleBase" id="RU004404"/>
    </source>
</evidence>
<evidence type="ECO:0000256" key="1">
    <source>
        <dbReference type="ARBA" id="ARBA00009179"/>
    </source>
</evidence>
<accession>A0A2T7BIL4</accession>
<reference evidence="8 9" key="1">
    <citation type="submission" date="2018-04" db="EMBL/GenBank/DDBJ databases">
        <title>Chitinophaga fuyangensis sp. nov., isolated from soil in a chemical factory.</title>
        <authorList>
            <person name="Chen K."/>
        </authorList>
    </citation>
    <scope>NUCLEOTIDE SEQUENCE [LARGE SCALE GENOMIC DNA]</scope>
    <source>
        <strain evidence="8 9">LY-1</strain>
    </source>
</reference>
<dbReference type="InterPro" id="IPR041489">
    <property type="entry name" value="PDZ_6"/>
</dbReference>
<dbReference type="InterPro" id="IPR036034">
    <property type="entry name" value="PDZ_sf"/>
</dbReference>
<dbReference type="CDD" id="cd06782">
    <property type="entry name" value="cpPDZ_CPP-like"/>
    <property type="match status" value="1"/>
</dbReference>
<evidence type="ECO:0000313" key="8">
    <source>
        <dbReference type="EMBL" id="PUZ26131.1"/>
    </source>
</evidence>
<dbReference type="SMART" id="SM00245">
    <property type="entry name" value="TSPc"/>
    <property type="match status" value="1"/>
</dbReference>
<dbReference type="InterPro" id="IPR005151">
    <property type="entry name" value="Tail-specific_protease"/>
</dbReference>
<protein>
    <submittedName>
        <fullName evidence="8">Peptidase S41</fullName>
    </submittedName>
</protein>
<dbReference type="PANTHER" id="PTHR32060:SF30">
    <property type="entry name" value="CARBOXY-TERMINAL PROCESSING PROTEASE CTPA"/>
    <property type="match status" value="1"/>
</dbReference>
<proteinExistence type="inferred from homology"/>
<sequence length="539" mass="58996">MKLFKKYGGMVLALTCAMLQAKAQVNPKEKLWQTLKAIQGNYVDSLSDETLVNAAIAGMMSKLDPHSRYFSGDESAQMREAMQGKFAGIGIEFMVENDTVLVTQLVTGGPAEKAGLRAGDRILAIDKIPVAGATNFEVMKKIRGPQGKPVTLLIHRNNEAADVTKEIVRDFVVDRSVRAAYMVNDSIGYISLRIFSETTRSEVDKAITDLKAKGMKSLILDLQGNGGGYVEAAIGLADEFLPKDKLVFYSVGRDKGKDYYYTGGFGNFYEGNLVVLIDQYTASASEILTGSLQDWDRAVIVGRRSFGKGLMQKPVPVFDGSVLELTGARYYTPSGRSIQKPYHGSVYEDNVYTRLASGELTNASVIHFPDSLKYTTLKDKRIVYGGGGIMPDLFIPLDTVEYNGWLQNVAEHQLSGKITFDYLDSNRTALLAAYTDFNAFNKSYKVPGYLVQDVVGAADKAGFPLKENNRERMLGLLSLGIKGQLANQLYTGSDYYLQVLNTDNASFQAALQLLERPGGVAAVLKSPVAAPVKTKSKKK</sequence>
<dbReference type="Gene3D" id="3.30.750.44">
    <property type="match status" value="1"/>
</dbReference>
<dbReference type="Pfam" id="PF03572">
    <property type="entry name" value="Peptidase_S41"/>
    <property type="match status" value="1"/>
</dbReference>
<dbReference type="NCBIfam" id="TIGR00225">
    <property type="entry name" value="prc"/>
    <property type="match status" value="1"/>
</dbReference>
<dbReference type="GO" id="GO:0004175">
    <property type="term" value="F:endopeptidase activity"/>
    <property type="evidence" value="ECO:0007669"/>
    <property type="project" value="TreeGrafter"/>
</dbReference>
<dbReference type="Proteomes" id="UP000244450">
    <property type="component" value="Unassembled WGS sequence"/>
</dbReference>
<dbReference type="OrthoDB" id="9812068at2"/>
<dbReference type="Pfam" id="PF22694">
    <property type="entry name" value="CtpB_N-like"/>
    <property type="match status" value="1"/>
</dbReference>
<keyword evidence="6" id="KW-0732">Signal</keyword>
<dbReference type="InterPro" id="IPR004447">
    <property type="entry name" value="Peptidase_S41A"/>
</dbReference>
<organism evidence="8 9">
    <name type="scientific">Chitinophaga parva</name>
    <dbReference type="NCBI Taxonomy" id="2169414"/>
    <lineage>
        <taxon>Bacteria</taxon>
        <taxon>Pseudomonadati</taxon>
        <taxon>Bacteroidota</taxon>
        <taxon>Chitinophagia</taxon>
        <taxon>Chitinophagales</taxon>
        <taxon>Chitinophagaceae</taxon>
        <taxon>Chitinophaga</taxon>
    </lineage>
</organism>
<evidence type="ECO:0000313" key="9">
    <source>
        <dbReference type="Proteomes" id="UP000244450"/>
    </source>
</evidence>
<dbReference type="InterPro" id="IPR055210">
    <property type="entry name" value="CtpA/B_N"/>
</dbReference>
<dbReference type="RefSeq" id="WP_108687968.1">
    <property type="nucleotide sequence ID" value="NZ_QCYK01000002.1"/>
</dbReference>
<dbReference type="EMBL" id="QCYK01000002">
    <property type="protein sequence ID" value="PUZ26131.1"/>
    <property type="molecule type" value="Genomic_DNA"/>
</dbReference>
<dbReference type="PROSITE" id="PS50106">
    <property type="entry name" value="PDZ"/>
    <property type="match status" value="1"/>
</dbReference>
<dbReference type="Gene3D" id="2.30.42.10">
    <property type="match status" value="1"/>
</dbReference>
<dbReference type="GO" id="GO:0008236">
    <property type="term" value="F:serine-type peptidase activity"/>
    <property type="evidence" value="ECO:0007669"/>
    <property type="project" value="UniProtKB-KW"/>
</dbReference>
<dbReference type="SMART" id="SM00228">
    <property type="entry name" value="PDZ"/>
    <property type="match status" value="1"/>
</dbReference>
<feature type="domain" description="PDZ" evidence="7">
    <location>
        <begin position="75"/>
        <end position="157"/>
    </location>
</feature>
<dbReference type="InterPro" id="IPR001478">
    <property type="entry name" value="PDZ"/>
</dbReference>
<keyword evidence="2 5" id="KW-0645">Protease</keyword>
<dbReference type="Gene3D" id="3.90.226.10">
    <property type="entry name" value="2-enoyl-CoA Hydratase, Chain A, domain 1"/>
    <property type="match status" value="1"/>
</dbReference>
<keyword evidence="4 5" id="KW-0720">Serine protease</keyword>
<gene>
    <name evidence="8" type="ORF">DCC81_17995</name>
</gene>
<name>A0A2T7BIL4_9BACT</name>
<dbReference type="GO" id="GO:0006508">
    <property type="term" value="P:proteolysis"/>
    <property type="evidence" value="ECO:0007669"/>
    <property type="project" value="UniProtKB-KW"/>
</dbReference>
<feature type="chain" id="PRO_5015779545" evidence="6">
    <location>
        <begin position="24"/>
        <end position="539"/>
    </location>
</feature>
<keyword evidence="9" id="KW-1185">Reference proteome</keyword>
<evidence type="ECO:0000259" key="7">
    <source>
        <dbReference type="PROSITE" id="PS50106"/>
    </source>
</evidence>
<dbReference type="InterPro" id="IPR029045">
    <property type="entry name" value="ClpP/crotonase-like_dom_sf"/>
</dbReference>
<evidence type="ECO:0000256" key="6">
    <source>
        <dbReference type="SAM" id="SignalP"/>
    </source>
</evidence>
<comment type="caution">
    <text evidence="8">The sequence shown here is derived from an EMBL/GenBank/DDBJ whole genome shotgun (WGS) entry which is preliminary data.</text>
</comment>
<dbReference type="Pfam" id="PF17820">
    <property type="entry name" value="PDZ_6"/>
    <property type="match status" value="1"/>
</dbReference>
<evidence type="ECO:0000256" key="4">
    <source>
        <dbReference type="ARBA" id="ARBA00022825"/>
    </source>
</evidence>
<dbReference type="GO" id="GO:0007165">
    <property type="term" value="P:signal transduction"/>
    <property type="evidence" value="ECO:0007669"/>
    <property type="project" value="TreeGrafter"/>
</dbReference>
<dbReference type="GO" id="GO:0030288">
    <property type="term" value="C:outer membrane-bounded periplasmic space"/>
    <property type="evidence" value="ECO:0007669"/>
    <property type="project" value="TreeGrafter"/>
</dbReference>
<keyword evidence="3 5" id="KW-0378">Hydrolase</keyword>
<evidence type="ECO:0000256" key="2">
    <source>
        <dbReference type="ARBA" id="ARBA00022670"/>
    </source>
</evidence>
<dbReference type="AlphaFoldDB" id="A0A2T7BIL4"/>
<evidence type="ECO:0000256" key="3">
    <source>
        <dbReference type="ARBA" id="ARBA00022801"/>
    </source>
</evidence>
<dbReference type="PANTHER" id="PTHR32060">
    <property type="entry name" value="TAIL-SPECIFIC PROTEASE"/>
    <property type="match status" value="1"/>
</dbReference>
<comment type="similarity">
    <text evidence="1 5">Belongs to the peptidase S41A family.</text>
</comment>
<dbReference type="CDD" id="cd07560">
    <property type="entry name" value="Peptidase_S41_CPP"/>
    <property type="match status" value="1"/>
</dbReference>